<evidence type="ECO:0000256" key="5">
    <source>
        <dbReference type="ARBA" id="ARBA00022729"/>
    </source>
</evidence>
<dbReference type="AlphaFoldDB" id="A0A2K3NK79"/>
<reference evidence="15 16" key="2">
    <citation type="journal article" date="2017" name="Front. Plant Sci.">
        <title>Gene Classification and Mining of Molecular Markers Useful in Red Clover (Trifolium pratense) Breeding.</title>
        <authorList>
            <person name="Istvanek J."/>
            <person name="Dluhosova J."/>
            <person name="Dluhos P."/>
            <person name="Patkova L."/>
            <person name="Nedelnik J."/>
            <person name="Repkova J."/>
        </authorList>
    </citation>
    <scope>NUCLEOTIDE SEQUENCE [LARGE SCALE GENOMIC DNA]</scope>
    <source>
        <strain evidence="16">cv. Tatra</strain>
        <tissue evidence="15">Young leaves</tissue>
    </source>
</reference>
<dbReference type="CDD" id="cd09272">
    <property type="entry name" value="RNase_HI_RT_Ty1"/>
    <property type="match status" value="1"/>
</dbReference>
<feature type="disulfide bond" evidence="13">
    <location>
        <begin position="157"/>
        <end position="161"/>
    </location>
</feature>
<dbReference type="GO" id="GO:0008843">
    <property type="term" value="F:endochitinase activity"/>
    <property type="evidence" value="ECO:0007669"/>
    <property type="project" value="UniProtKB-EC"/>
</dbReference>
<evidence type="ECO:0000256" key="11">
    <source>
        <dbReference type="ARBA" id="ARBA00023295"/>
    </source>
</evidence>
<sequence>RKQPIVTLSTTEAEFVAAASCSCQCVWLGNVLKHLRISQKNAIIINCDNSSSIKLSKNPILHGRCKHIDVRFHFLRDLAKDGVIELVHCKTQEQLADIMTKPLKLDTFCELRSKMGMVDLVSEQCGSQANGAVCPNGLCCSKFGYCGNTDQYCGAGCQSQCKSTSTPTPTTPTPSGGGDVARLIPQSLFDQMLKYRNDGRCVGHGFYTYDAFIAAARSFNGFGSTGDDNTKKKELAAFLAQTSHETTGILMSNFLFG</sequence>
<keyword evidence="9 13" id="KW-1015">Disulfide bond</keyword>
<dbReference type="ExpressionAtlas" id="A0A2K3NK79">
    <property type="expression patterns" value="baseline"/>
</dbReference>
<keyword evidence="10" id="KW-0119">Carbohydrate metabolism</keyword>
<dbReference type="FunFam" id="3.30.60.10:FF:000001">
    <property type="entry name" value="Basic endochitinase"/>
    <property type="match status" value="1"/>
</dbReference>
<dbReference type="GO" id="GO:0000272">
    <property type="term" value="P:polysaccharide catabolic process"/>
    <property type="evidence" value="ECO:0007669"/>
    <property type="project" value="UniProtKB-KW"/>
</dbReference>
<dbReference type="Pfam" id="PF00182">
    <property type="entry name" value="Glyco_hydro_19"/>
    <property type="match status" value="1"/>
</dbReference>
<protein>
    <recommendedName>
        <fullName evidence="3">chitinase</fullName>
        <ecNumber evidence="3">3.2.1.14</ecNumber>
    </recommendedName>
</protein>
<evidence type="ECO:0000256" key="13">
    <source>
        <dbReference type="PROSITE-ProRule" id="PRU00261"/>
    </source>
</evidence>
<proteinExistence type="predicted"/>
<feature type="disulfide bond" evidence="13">
    <location>
        <begin position="134"/>
        <end position="146"/>
    </location>
</feature>
<dbReference type="Gene3D" id="3.30.60.10">
    <property type="entry name" value="Endochitinase-like"/>
    <property type="match status" value="1"/>
</dbReference>
<keyword evidence="6" id="KW-0378">Hydrolase</keyword>
<evidence type="ECO:0000256" key="6">
    <source>
        <dbReference type="ARBA" id="ARBA00022801"/>
    </source>
</evidence>
<keyword evidence="12" id="KW-0624">Polysaccharide degradation</keyword>
<evidence type="ECO:0000256" key="1">
    <source>
        <dbReference type="ARBA" id="ARBA00000822"/>
    </source>
</evidence>
<dbReference type="SUPFAM" id="SSF53955">
    <property type="entry name" value="Lysozyme-like"/>
    <property type="match status" value="1"/>
</dbReference>
<dbReference type="CDD" id="cd00325">
    <property type="entry name" value="chitinase_GH19"/>
    <property type="match status" value="1"/>
</dbReference>
<evidence type="ECO:0000313" key="16">
    <source>
        <dbReference type="Proteomes" id="UP000236291"/>
    </source>
</evidence>
<evidence type="ECO:0000256" key="10">
    <source>
        <dbReference type="ARBA" id="ARBA00023277"/>
    </source>
</evidence>
<dbReference type="InterPro" id="IPR036861">
    <property type="entry name" value="Endochitinase-like_sf"/>
</dbReference>
<evidence type="ECO:0000256" key="9">
    <source>
        <dbReference type="ARBA" id="ARBA00023157"/>
    </source>
</evidence>
<evidence type="ECO:0000256" key="8">
    <source>
        <dbReference type="ARBA" id="ARBA00023024"/>
    </source>
</evidence>
<evidence type="ECO:0000256" key="3">
    <source>
        <dbReference type="ARBA" id="ARBA00012729"/>
    </source>
</evidence>
<dbReference type="InterPro" id="IPR018371">
    <property type="entry name" value="Chitin-binding_1_CS"/>
</dbReference>
<dbReference type="SUPFAM" id="SSF57016">
    <property type="entry name" value="Plant lectins/antimicrobial peptides"/>
    <property type="match status" value="1"/>
</dbReference>
<dbReference type="Gene3D" id="1.10.530.10">
    <property type="match status" value="1"/>
</dbReference>
<dbReference type="GO" id="GO:0050832">
    <property type="term" value="P:defense response to fungus"/>
    <property type="evidence" value="ECO:0007669"/>
    <property type="project" value="TreeGrafter"/>
</dbReference>
<comment type="catalytic activity">
    <reaction evidence="1">
        <text>Random endo-hydrolysis of N-acetyl-beta-D-glucosaminide (1-&gt;4)-beta-linkages in chitin and chitodextrins.</text>
        <dbReference type="EC" id="3.2.1.14"/>
    </reaction>
</comment>
<dbReference type="SMART" id="SM00270">
    <property type="entry name" value="ChtBD1"/>
    <property type="match status" value="1"/>
</dbReference>
<dbReference type="Proteomes" id="UP000236291">
    <property type="component" value="Unassembled WGS sequence"/>
</dbReference>
<dbReference type="GO" id="GO:0016998">
    <property type="term" value="P:cell wall macromolecule catabolic process"/>
    <property type="evidence" value="ECO:0007669"/>
    <property type="project" value="InterPro"/>
</dbReference>
<dbReference type="InterPro" id="IPR001002">
    <property type="entry name" value="Chitin-bd_1"/>
</dbReference>
<dbReference type="EMBL" id="ASHM01022620">
    <property type="protein sequence ID" value="PNY03433.1"/>
    <property type="molecule type" value="Genomic_DNA"/>
</dbReference>
<evidence type="ECO:0000256" key="2">
    <source>
        <dbReference type="ARBA" id="ARBA00003102"/>
    </source>
</evidence>
<evidence type="ECO:0000256" key="7">
    <source>
        <dbReference type="ARBA" id="ARBA00022821"/>
    </source>
</evidence>
<keyword evidence="5" id="KW-0732">Signal</keyword>
<keyword evidence="4 13" id="KW-0147">Chitin-binding</keyword>
<evidence type="ECO:0000313" key="15">
    <source>
        <dbReference type="EMBL" id="PNY03433.1"/>
    </source>
</evidence>
<dbReference type="EC" id="3.2.1.14" evidence="3"/>
<feature type="disulfide bond" evidence="13">
    <location>
        <begin position="139"/>
        <end position="153"/>
    </location>
</feature>
<dbReference type="PANTHER" id="PTHR22595">
    <property type="entry name" value="CHITINASE-RELATED"/>
    <property type="match status" value="1"/>
</dbReference>
<dbReference type="PROSITE" id="PS50941">
    <property type="entry name" value="CHIT_BIND_I_2"/>
    <property type="match status" value="1"/>
</dbReference>
<dbReference type="PROSITE" id="PS00026">
    <property type="entry name" value="CHIT_BIND_I_1"/>
    <property type="match status" value="1"/>
</dbReference>
<dbReference type="InterPro" id="IPR000726">
    <property type="entry name" value="Glyco_hydro_19_cat"/>
</dbReference>
<dbReference type="PROSITE" id="PS00773">
    <property type="entry name" value="CHITINASE_19_1"/>
    <property type="match status" value="1"/>
</dbReference>
<dbReference type="GO" id="GO:0008061">
    <property type="term" value="F:chitin binding"/>
    <property type="evidence" value="ECO:0007669"/>
    <property type="project" value="UniProtKB-UniRule"/>
</dbReference>
<organism evidence="15 16">
    <name type="scientific">Trifolium pratense</name>
    <name type="common">Red clover</name>
    <dbReference type="NCBI Taxonomy" id="57577"/>
    <lineage>
        <taxon>Eukaryota</taxon>
        <taxon>Viridiplantae</taxon>
        <taxon>Streptophyta</taxon>
        <taxon>Embryophyta</taxon>
        <taxon>Tracheophyta</taxon>
        <taxon>Spermatophyta</taxon>
        <taxon>Magnoliopsida</taxon>
        <taxon>eudicotyledons</taxon>
        <taxon>Gunneridae</taxon>
        <taxon>Pentapetalae</taxon>
        <taxon>rosids</taxon>
        <taxon>fabids</taxon>
        <taxon>Fabales</taxon>
        <taxon>Fabaceae</taxon>
        <taxon>Papilionoideae</taxon>
        <taxon>50 kb inversion clade</taxon>
        <taxon>NPAAA clade</taxon>
        <taxon>Hologalegina</taxon>
        <taxon>IRL clade</taxon>
        <taxon>Trifolieae</taxon>
        <taxon>Trifolium</taxon>
    </lineage>
</organism>
<dbReference type="InterPro" id="IPR023346">
    <property type="entry name" value="Lysozyme-like_dom_sf"/>
</dbReference>
<reference evidence="15 16" key="1">
    <citation type="journal article" date="2014" name="Am. J. Bot.">
        <title>Genome assembly and annotation for red clover (Trifolium pratense; Fabaceae).</title>
        <authorList>
            <person name="Istvanek J."/>
            <person name="Jaros M."/>
            <person name="Krenek A."/>
            <person name="Repkova J."/>
        </authorList>
    </citation>
    <scope>NUCLEOTIDE SEQUENCE [LARGE SCALE GENOMIC DNA]</scope>
    <source>
        <strain evidence="16">cv. Tatra</strain>
        <tissue evidence="15">Young leaves</tissue>
    </source>
</reference>
<gene>
    <name evidence="15" type="ORF">L195_g026764</name>
</gene>
<evidence type="ECO:0000256" key="12">
    <source>
        <dbReference type="ARBA" id="ARBA00023326"/>
    </source>
</evidence>
<dbReference type="PANTHER" id="PTHR22595:SF171">
    <property type="entry name" value="BASIC ENDOCHITINASE B"/>
    <property type="match status" value="1"/>
</dbReference>
<name>A0A2K3NK79_TRIPR</name>
<feature type="disulfide bond" evidence="13">
    <location>
        <begin position="125"/>
        <end position="140"/>
    </location>
</feature>
<dbReference type="CDD" id="cd06921">
    <property type="entry name" value="ChtBD1_GH19_hevein"/>
    <property type="match status" value="1"/>
</dbReference>
<dbReference type="STRING" id="57577.A0A2K3NK79"/>
<dbReference type="GO" id="GO:0006032">
    <property type="term" value="P:chitin catabolic process"/>
    <property type="evidence" value="ECO:0007669"/>
    <property type="project" value="UniProtKB-KW"/>
</dbReference>
<evidence type="ECO:0000256" key="4">
    <source>
        <dbReference type="ARBA" id="ARBA00022669"/>
    </source>
</evidence>
<evidence type="ECO:0000259" key="14">
    <source>
        <dbReference type="PROSITE" id="PS50941"/>
    </source>
</evidence>
<keyword evidence="7" id="KW-0611">Plant defense</keyword>
<accession>A0A2K3NK79</accession>
<keyword evidence="11" id="KW-0326">Glycosidase</keyword>
<keyword evidence="8" id="KW-0146">Chitin degradation</keyword>
<comment type="caution">
    <text evidence="15">The sequence shown here is derived from an EMBL/GenBank/DDBJ whole genome shotgun (WGS) entry which is preliminary data.</text>
</comment>
<feature type="non-terminal residue" evidence="15">
    <location>
        <position position="1"/>
    </location>
</feature>
<dbReference type="Pfam" id="PF00187">
    <property type="entry name" value="Chitin_bind_1"/>
    <property type="match status" value="1"/>
</dbReference>
<dbReference type="PRINTS" id="PR00451">
    <property type="entry name" value="CHITINBINDNG"/>
</dbReference>
<comment type="function">
    <text evidence="2">Defense against chitin-containing fungal pathogens.</text>
</comment>
<feature type="domain" description="Chitin-binding type-1" evidence="14">
    <location>
        <begin position="122"/>
        <end position="163"/>
    </location>
</feature>